<accession>A0A7U3UTJ1</accession>
<keyword evidence="2" id="KW-1185">Reference proteome</keyword>
<sequence>MSTDTAPVVDSVTTSADRLAAFRAALASGQV</sequence>
<protein>
    <submittedName>
        <fullName evidence="1">Uncharacterized protein</fullName>
    </submittedName>
</protein>
<dbReference type="KEGG" id="arev:RVR_4661"/>
<dbReference type="EMBL" id="AP018365">
    <property type="protein sequence ID" value="BBA98470.1"/>
    <property type="molecule type" value="Genomic_DNA"/>
</dbReference>
<reference evidence="1 2" key="3">
    <citation type="journal article" date="2011" name="Nat. Chem. Biol.">
        <title>Reveromycin A biosynthesis uses RevG and RevJ for stereospecific spiroacetal formation.</title>
        <authorList>
            <person name="Takahashi S."/>
            <person name="Toyoda A."/>
            <person name="Sekiyama Y."/>
            <person name="Takagi H."/>
            <person name="Nogawa T."/>
            <person name="Uramoto M."/>
            <person name="Suzuki R."/>
            <person name="Koshino H."/>
            <person name="Kumano T."/>
            <person name="Panthee S."/>
            <person name="Dairi T."/>
            <person name="Ishikawa J."/>
            <person name="Ikeda H."/>
            <person name="Sakaki Y."/>
            <person name="Osada H."/>
        </authorList>
    </citation>
    <scope>NUCLEOTIDE SEQUENCE [LARGE SCALE GENOMIC DNA]</scope>
    <source>
        <strain evidence="1 2">SN-593</strain>
    </source>
</reference>
<reference evidence="1 2" key="1">
    <citation type="journal article" date="2010" name="J. Bacteriol.">
        <title>Biochemical characterization of a novel indole prenyltransferase from Streptomyces sp. SN-593.</title>
        <authorList>
            <person name="Takahashi S."/>
            <person name="Takagi H."/>
            <person name="Toyoda A."/>
            <person name="Uramoto M."/>
            <person name="Nogawa T."/>
            <person name="Ueki M."/>
            <person name="Sakaki Y."/>
            <person name="Osada H."/>
        </authorList>
    </citation>
    <scope>NUCLEOTIDE SEQUENCE [LARGE SCALE GENOMIC DNA]</scope>
    <source>
        <strain evidence="1 2">SN-593</strain>
    </source>
</reference>
<proteinExistence type="predicted"/>
<name>A0A7U3UTJ1_9ACTN</name>
<reference evidence="1 2" key="4">
    <citation type="journal article" date="2020" name="Sci. Rep.">
        <title>beta-carboline chemical signals induce reveromycin production through a LuxR family regulator in Streptomyces sp. SN-593.</title>
        <authorList>
            <person name="Panthee S."/>
            <person name="Kito N."/>
            <person name="Hayashi T."/>
            <person name="Shimizu T."/>
            <person name="Ishikawa J."/>
            <person name="Hamamoto H."/>
            <person name="Osada H."/>
            <person name="Takahashi S."/>
        </authorList>
    </citation>
    <scope>NUCLEOTIDE SEQUENCE [LARGE SCALE GENOMIC DNA]</scope>
    <source>
        <strain evidence="1 2">SN-593</strain>
    </source>
</reference>
<gene>
    <name evidence="1" type="ORF">RVR_4661</name>
</gene>
<organism evidence="1 2">
    <name type="scientific">Actinacidiphila reveromycinica</name>
    <dbReference type="NCBI Taxonomy" id="659352"/>
    <lineage>
        <taxon>Bacteria</taxon>
        <taxon>Bacillati</taxon>
        <taxon>Actinomycetota</taxon>
        <taxon>Actinomycetes</taxon>
        <taxon>Kitasatosporales</taxon>
        <taxon>Streptomycetaceae</taxon>
        <taxon>Actinacidiphila</taxon>
    </lineage>
</organism>
<evidence type="ECO:0000313" key="2">
    <source>
        <dbReference type="Proteomes" id="UP000595703"/>
    </source>
</evidence>
<dbReference type="AlphaFoldDB" id="A0A7U3UTJ1"/>
<reference evidence="1 2" key="2">
    <citation type="journal article" date="2011" name="J. Antibiot.">
        <title>Furaquinocins I and J: novel polyketide isoprenoid hybrid compounds from Streptomyces reveromyceticus SN-593.</title>
        <authorList>
            <person name="Panthee S."/>
            <person name="Takahashi S."/>
            <person name="Takagi H."/>
            <person name="Nogawa T."/>
            <person name="Oowada E."/>
            <person name="Uramoto M."/>
            <person name="Osada H."/>
        </authorList>
    </citation>
    <scope>NUCLEOTIDE SEQUENCE [LARGE SCALE GENOMIC DNA]</scope>
    <source>
        <strain evidence="1 2">SN-593</strain>
    </source>
</reference>
<evidence type="ECO:0000313" key="1">
    <source>
        <dbReference type="EMBL" id="BBA98470.1"/>
    </source>
</evidence>
<dbReference type="Proteomes" id="UP000595703">
    <property type="component" value="Chromosome"/>
</dbReference>